<organism evidence="1 2">
    <name type="scientific">Albugo candida</name>
    <dbReference type="NCBI Taxonomy" id="65357"/>
    <lineage>
        <taxon>Eukaryota</taxon>
        <taxon>Sar</taxon>
        <taxon>Stramenopiles</taxon>
        <taxon>Oomycota</taxon>
        <taxon>Peronosporomycetes</taxon>
        <taxon>Albuginales</taxon>
        <taxon>Albuginaceae</taxon>
        <taxon>Albugo</taxon>
    </lineage>
</organism>
<dbReference type="PANTHER" id="PTHR46533">
    <property type="entry name" value="ZINC FINGER MYND DOMAIN-CONTAINING PROTEIN 12"/>
    <property type="match status" value="1"/>
</dbReference>
<dbReference type="AlphaFoldDB" id="A0A024FUI9"/>
<dbReference type="OrthoDB" id="674604at2759"/>
<dbReference type="InterPro" id="IPR053248">
    <property type="entry name" value="Zinc_finger_MYND_domain"/>
</dbReference>
<reference evidence="1 2" key="1">
    <citation type="submission" date="2012-05" db="EMBL/GenBank/DDBJ databases">
        <title>Recombination and specialization in a pathogen metapopulation.</title>
        <authorList>
            <person name="Gardiner A."/>
            <person name="Kemen E."/>
            <person name="Schultz-Larsen T."/>
            <person name="MacLean D."/>
            <person name="Van Oosterhout C."/>
            <person name="Jones J.D.G."/>
        </authorList>
    </citation>
    <scope>NUCLEOTIDE SEQUENCE [LARGE SCALE GENOMIC DNA]</scope>
    <source>
        <strain evidence="1 2">Ac Nc2</strain>
    </source>
</reference>
<evidence type="ECO:0000313" key="2">
    <source>
        <dbReference type="Proteomes" id="UP000053237"/>
    </source>
</evidence>
<proteinExistence type="predicted"/>
<evidence type="ECO:0000313" key="1">
    <source>
        <dbReference type="EMBL" id="CCI10795.1"/>
    </source>
</evidence>
<dbReference type="Gene3D" id="1.25.40.10">
    <property type="entry name" value="Tetratricopeptide repeat domain"/>
    <property type="match status" value="1"/>
</dbReference>
<accession>A0A024FUI9</accession>
<protein>
    <recommendedName>
        <fullName evidence="3">MalT-like TPR region domain-containing protein</fullName>
    </recommendedName>
</protein>
<comment type="caution">
    <text evidence="1">The sequence shown here is derived from an EMBL/GenBank/DDBJ whole genome shotgun (WGS) entry which is preliminary data.</text>
</comment>
<dbReference type="InterPro" id="IPR011990">
    <property type="entry name" value="TPR-like_helical_dom_sf"/>
</dbReference>
<gene>
    <name evidence="1" type="ORF">BN9_117200</name>
</gene>
<dbReference type="PANTHER" id="PTHR46533:SF1">
    <property type="entry name" value="ZINC FINGER MYND DOMAIN-CONTAINING PROTEIN 12"/>
    <property type="match status" value="1"/>
</dbReference>
<keyword evidence="2" id="KW-1185">Reference proteome</keyword>
<dbReference type="InParanoid" id="A0A024FUI9"/>
<dbReference type="EMBL" id="CAIX01000408">
    <property type="protein sequence ID" value="CCI10795.1"/>
    <property type="molecule type" value="Genomic_DNA"/>
</dbReference>
<evidence type="ECO:0008006" key="3">
    <source>
        <dbReference type="Google" id="ProtNLM"/>
    </source>
</evidence>
<name>A0A024FUI9_9STRA</name>
<sequence>MDDGRWADLCLESEELCLDKNFTGAYDKVLLVLHEMTDIYGENALELVYPYLLLGDIVLKQNHLNQAEETLSLIKWILIKESSNLDKELTLSHNARMEKLYCFLMIKHRSFEQAMSHACRGAYYCSMLLGPEHIDTSQFYFHIGSIINNDTWQPAESSLLDSKDKGLGMFNKVTDIWYQFLTDKMHNGSLLSCSQSKMQEGARMLQVIAEIHMKHNGRTQPPDGRLLQARGLIAVELGMYTEAYKFVEYAQNVYLKTLGGDHPATTDAQNLLSFIRESIPSTKFD</sequence>
<dbReference type="Proteomes" id="UP000053237">
    <property type="component" value="Unassembled WGS sequence"/>
</dbReference>